<organism evidence="1 2">
    <name type="scientific">Corynebacterium stercoris</name>
    <dbReference type="NCBI Taxonomy" id="2943490"/>
    <lineage>
        <taxon>Bacteria</taxon>
        <taxon>Bacillati</taxon>
        <taxon>Actinomycetota</taxon>
        <taxon>Actinomycetes</taxon>
        <taxon>Mycobacteriales</taxon>
        <taxon>Corynebacteriaceae</taxon>
        <taxon>Corynebacterium</taxon>
    </lineage>
</organism>
<reference evidence="1" key="1">
    <citation type="submission" date="2022-05" db="EMBL/GenBank/DDBJ databases">
        <title>Corynebacterium sp. TA-R-1 sp. nov., isolated from human feces.</title>
        <authorList>
            <person name="Shamsuzzaman M."/>
            <person name="Dahal R.H."/>
        </authorList>
    </citation>
    <scope>NUCLEOTIDE SEQUENCE</scope>
    <source>
        <strain evidence="1">TA-R-1</strain>
    </source>
</reference>
<dbReference type="InterPro" id="IPR032716">
    <property type="entry name" value="ACC_epsilon"/>
</dbReference>
<name>A0ABT1G1U6_9CORY</name>
<proteinExistence type="predicted"/>
<accession>A0ABT1G1U6</accession>
<dbReference type="Pfam" id="PF13822">
    <property type="entry name" value="ACC_epsilon"/>
    <property type="match status" value="1"/>
</dbReference>
<dbReference type="Proteomes" id="UP001204000">
    <property type="component" value="Unassembled WGS sequence"/>
</dbReference>
<gene>
    <name evidence="1" type="ORF">M5J20_07320</name>
</gene>
<sequence>MTTVHTHAANPLFTVTKGDPTEEEIAALTAVISELHAAQQAAAHPADRNGWGAARPANHNAALYNPHAFGNVAYF</sequence>
<dbReference type="RefSeq" id="WP_253578025.1">
    <property type="nucleotide sequence ID" value="NZ_JAMFTQ010000007.1"/>
</dbReference>
<evidence type="ECO:0000313" key="2">
    <source>
        <dbReference type="Proteomes" id="UP001204000"/>
    </source>
</evidence>
<comment type="caution">
    <text evidence="1">The sequence shown here is derived from an EMBL/GenBank/DDBJ whole genome shotgun (WGS) entry which is preliminary data.</text>
</comment>
<keyword evidence="2" id="KW-1185">Reference proteome</keyword>
<evidence type="ECO:0000313" key="1">
    <source>
        <dbReference type="EMBL" id="MCP1387999.1"/>
    </source>
</evidence>
<protein>
    <submittedName>
        <fullName evidence="1">Acyl-CoA carboxylase subunit epsilon</fullName>
    </submittedName>
</protein>
<dbReference type="EMBL" id="JAMFTQ010000007">
    <property type="protein sequence ID" value="MCP1387999.1"/>
    <property type="molecule type" value="Genomic_DNA"/>
</dbReference>